<feature type="domain" description="Pyrrolo-quinoline quinone repeat" evidence="1">
    <location>
        <begin position="190"/>
        <end position="281"/>
    </location>
</feature>
<dbReference type="AlphaFoldDB" id="A0A645FBJ4"/>
<comment type="caution">
    <text evidence="2">The sequence shown here is derived from an EMBL/GenBank/DDBJ whole genome shotgun (WGS) entry which is preliminary data.</text>
</comment>
<organism evidence="2">
    <name type="scientific">bioreactor metagenome</name>
    <dbReference type="NCBI Taxonomy" id="1076179"/>
    <lineage>
        <taxon>unclassified sequences</taxon>
        <taxon>metagenomes</taxon>
        <taxon>ecological metagenomes</taxon>
    </lineage>
</organism>
<dbReference type="PANTHER" id="PTHR34512">
    <property type="entry name" value="CELL SURFACE PROTEIN"/>
    <property type="match status" value="1"/>
</dbReference>
<protein>
    <submittedName>
        <fullName evidence="2">Outer membrane protein assembly factor BamB</fullName>
    </submittedName>
</protein>
<dbReference type="SUPFAM" id="SSF50998">
    <property type="entry name" value="Quinoprotein alcohol dehydrogenase-like"/>
    <property type="match status" value="1"/>
</dbReference>
<dbReference type="InterPro" id="IPR015943">
    <property type="entry name" value="WD40/YVTN_repeat-like_dom_sf"/>
</dbReference>
<dbReference type="PANTHER" id="PTHR34512:SF30">
    <property type="entry name" value="OUTER MEMBRANE PROTEIN ASSEMBLY FACTOR BAMB"/>
    <property type="match status" value="1"/>
</dbReference>
<name>A0A645FBJ4_9ZZZZ</name>
<dbReference type="EMBL" id="VSSQ01057986">
    <property type="protein sequence ID" value="MPN11735.1"/>
    <property type="molecule type" value="Genomic_DNA"/>
</dbReference>
<dbReference type="Pfam" id="PF13360">
    <property type="entry name" value="PQQ_2"/>
    <property type="match status" value="1"/>
</dbReference>
<dbReference type="InterPro" id="IPR002372">
    <property type="entry name" value="PQQ_rpt_dom"/>
</dbReference>
<dbReference type="InterPro" id="IPR011047">
    <property type="entry name" value="Quinoprotein_ADH-like_sf"/>
</dbReference>
<reference evidence="2" key="1">
    <citation type="submission" date="2019-08" db="EMBL/GenBank/DDBJ databases">
        <authorList>
            <person name="Kucharzyk K."/>
            <person name="Murdoch R.W."/>
            <person name="Higgins S."/>
            <person name="Loffler F."/>
        </authorList>
    </citation>
    <scope>NUCLEOTIDE SEQUENCE</scope>
</reference>
<evidence type="ECO:0000313" key="2">
    <source>
        <dbReference type="EMBL" id="MPN11735.1"/>
    </source>
</evidence>
<dbReference type="Gene3D" id="2.130.10.10">
    <property type="entry name" value="YVTN repeat-like/Quinoprotein amine dehydrogenase"/>
    <property type="match status" value="2"/>
</dbReference>
<proteinExistence type="predicted"/>
<evidence type="ECO:0000259" key="1">
    <source>
        <dbReference type="Pfam" id="PF13360"/>
    </source>
</evidence>
<gene>
    <name evidence="2" type="primary">bamB_16</name>
    <name evidence="2" type="ORF">SDC9_159043</name>
</gene>
<sequence length="283" mass="31043">MNAKTDTLIYPGENGVIYSVKLNTNFDESKGSLSLNLNNKIKFKYTTKRSNSSTYWLGIESSLVALGEYIIVADNCGDLLCINANTFKVAWAQDVKDDTNCSPVLEFDKSGKPYIYISTSLHWTASDGKGAIPIWKINAENGEIVWETSYNCHTVSGLSGGVQGTIALGKNNLSNLIFVPVSRTPLRDQGLLVALDKRTGKEIWKFQTSMYSWSSPVDIYDENGNGYIIHCDTGGNMYLLDGLSGKVLNKIQLNGIIEASPAIYNGKIVVGTRAQKIYGIDLL</sequence>
<accession>A0A645FBJ4</accession>